<reference evidence="2 3" key="1">
    <citation type="submission" date="2023-01" db="EMBL/GenBank/DDBJ databases">
        <title>Analysis of 21 Apiospora genomes using comparative genomics revels a genus with tremendous synthesis potential of carbohydrate active enzymes and secondary metabolites.</title>
        <authorList>
            <person name="Sorensen T."/>
        </authorList>
    </citation>
    <scope>NUCLEOTIDE SEQUENCE [LARGE SCALE GENOMIC DNA]</scope>
    <source>
        <strain evidence="2 3">CBS 24483</strain>
    </source>
</reference>
<protein>
    <submittedName>
        <fullName evidence="2">Uncharacterized protein</fullName>
    </submittedName>
</protein>
<gene>
    <name evidence="2" type="ORF">PG986_014174</name>
</gene>
<accession>A0ABR1PS87</accession>
<organism evidence="2 3">
    <name type="scientific">Apiospora aurea</name>
    <dbReference type="NCBI Taxonomy" id="335848"/>
    <lineage>
        <taxon>Eukaryota</taxon>
        <taxon>Fungi</taxon>
        <taxon>Dikarya</taxon>
        <taxon>Ascomycota</taxon>
        <taxon>Pezizomycotina</taxon>
        <taxon>Sordariomycetes</taxon>
        <taxon>Xylariomycetidae</taxon>
        <taxon>Amphisphaeriales</taxon>
        <taxon>Apiosporaceae</taxon>
        <taxon>Apiospora</taxon>
    </lineage>
</organism>
<dbReference type="RefSeq" id="XP_066692634.1">
    <property type="nucleotide sequence ID" value="XM_066850396.1"/>
</dbReference>
<keyword evidence="3" id="KW-1185">Reference proteome</keyword>
<proteinExistence type="predicted"/>
<evidence type="ECO:0000313" key="2">
    <source>
        <dbReference type="EMBL" id="KAK7937306.1"/>
    </source>
</evidence>
<sequence length="138" mass="14962">MAPQLARSRFNGWLTDSAKSNARKVRFVARCSPNPPGKPKSACCSGDRQPGGSNSEDSNAGSVHVSAHVVDLGLESRLRIASTEMSLRSTRRDISIKLKESIPPSFARTVTLTKGRPDFLRNARLRIPAIGSPLPRIV</sequence>
<evidence type="ECO:0000256" key="1">
    <source>
        <dbReference type="SAM" id="MobiDB-lite"/>
    </source>
</evidence>
<dbReference type="Proteomes" id="UP001391051">
    <property type="component" value="Unassembled WGS sequence"/>
</dbReference>
<feature type="region of interest" description="Disordered" evidence="1">
    <location>
        <begin position="29"/>
        <end position="62"/>
    </location>
</feature>
<feature type="compositionally biased region" description="Polar residues" evidence="1">
    <location>
        <begin position="51"/>
        <end position="61"/>
    </location>
</feature>
<evidence type="ECO:0000313" key="3">
    <source>
        <dbReference type="Proteomes" id="UP001391051"/>
    </source>
</evidence>
<dbReference type="EMBL" id="JAQQWE010000010">
    <property type="protein sequence ID" value="KAK7937306.1"/>
    <property type="molecule type" value="Genomic_DNA"/>
</dbReference>
<comment type="caution">
    <text evidence="2">The sequence shown here is derived from an EMBL/GenBank/DDBJ whole genome shotgun (WGS) entry which is preliminary data.</text>
</comment>
<name>A0ABR1PS87_9PEZI</name>
<dbReference type="GeneID" id="92083458"/>